<gene>
    <name evidence="2" type="ORF">HF872_03350</name>
</gene>
<dbReference type="InterPro" id="IPR016024">
    <property type="entry name" value="ARM-type_fold"/>
</dbReference>
<dbReference type="SUPFAM" id="SSF48371">
    <property type="entry name" value="ARM repeat"/>
    <property type="match status" value="1"/>
</dbReference>
<feature type="domain" description="Cytidyltransferase-like" evidence="1">
    <location>
        <begin position="908"/>
        <end position="1070"/>
    </location>
</feature>
<keyword evidence="2" id="KW-0378">Hydrolase</keyword>
<dbReference type="Proteomes" id="UP000591071">
    <property type="component" value="Unassembled WGS sequence"/>
</dbReference>
<protein>
    <submittedName>
        <fullName evidence="2">Phosphohydrolase</fullName>
    </submittedName>
</protein>
<dbReference type="Pfam" id="PF01467">
    <property type="entry name" value="CTP_transf_like"/>
    <property type="match status" value="1"/>
</dbReference>
<dbReference type="RefSeq" id="WP_170087258.1">
    <property type="nucleotide sequence ID" value="NZ_JABAFG010000004.1"/>
</dbReference>
<evidence type="ECO:0000259" key="1">
    <source>
        <dbReference type="Pfam" id="PF01467"/>
    </source>
</evidence>
<comment type="caution">
    <text evidence="2">The sequence shown here is derived from an EMBL/GenBank/DDBJ whole genome shotgun (WGS) entry which is preliminary data.</text>
</comment>
<dbReference type="Gene3D" id="3.40.50.620">
    <property type="entry name" value="HUPs"/>
    <property type="match status" value="1"/>
</dbReference>
<evidence type="ECO:0000313" key="3">
    <source>
        <dbReference type="Proteomes" id="UP000591071"/>
    </source>
</evidence>
<dbReference type="SUPFAM" id="SSF109604">
    <property type="entry name" value="HD-domain/PDEase-like"/>
    <property type="match status" value="1"/>
</dbReference>
<evidence type="ECO:0000313" key="2">
    <source>
        <dbReference type="EMBL" id="NME27666.1"/>
    </source>
</evidence>
<dbReference type="InterPro" id="IPR004821">
    <property type="entry name" value="Cyt_trans-like"/>
</dbReference>
<reference evidence="2 3" key="1">
    <citation type="submission" date="2020-04" db="EMBL/GenBank/DDBJ databases">
        <authorList>
            <person name="Hitch T.C.A."/>
            <person name="Wylensek D."/>
            <person name="Clavel T."/>
        </authorList>
    </citation>
    <scope>NUCLEOTIDE SEQUENCE [LARGE SCALE GENOMIC DNA]</scope>
    <source>
        <strain evidence="2 3">Oil-RF-744-FAT-WT-6-1</strain>
    </source>
</reference>
<name>A0A848BWL7_9FIRM</name>
<accession>A0A848BWL7</accession>
<sequence length="1620" mass="186116">MNRGNSLTIQDALRHALNDPSFARQPLFQSELLGNLRRPAMLAPLAEELARTADGNGRFYAPAVASCLAKHLDVFAAVPEGGWLSYCYYSILARLFPENTAAWDEPAMTAALDDAPPYRIGRILLLQILRGLYQYERYTLPFDPTKDMELLSEDEIRANGFIPEYLHMKELIWDHYIYEFMRIGIDITPFNTLGHIGGVHYVAMYMARQLRQCDVPVDLGLISGAAACHDIGKYGCRKQEERRVPYLHYFYTGLCCSRFELPAIGHIAANHSVWDLELENLSAESLLLIYADFRVKSSRDGKGREIVHFYTLAQAFDVILGKLDNVDDKKKQRYQKVYAKLADFEEFMKERGVITDLPEDFSQAPLFPPERIHRERVLMEGNDVVSELKYAAIDHNLRLMAIFRSESDFGNLIEAARSERNWKNVRTYISIFREYSTYMTEHQKMMTLKYLYELLSHREGDIRMDAAALMGSIVADFNDRYTKELPDGVSLPQKEITNLVLFRHYLSLIIKPGLRFTAQHRMWIGYCLGTFVSTVLQDCYVTDRPSYMDILCSYYERTNYMTELYIILLKALGDVGSAYMDETFQETARSFITTAAGAEDTNLQIAALYCRHKLHLCPETEFWQDLLTVKGLPSEREAFYQKEGSLYLDDLKMGTHWVVKVANIDLMIHYLDDACDSGTVMHLCMHLTNLLKVSESLFVRQAAGQALMSIAGRMTYAQRNEMAVELFNGLEIGDLQISKYVPEYLGRMILKLPPQELDEFVITLDQQILTASTQVASSMVSTIGVILEHFREFMASFPNYEEKNRERQRHLLYIMIKAYAHYDKERSRDAFRDIGRFVFNSPCMPQEQTDFLFAHSYKKLLITLYENSEGTLDFYSNAAVLNHIYRYISRHQFLCGPFQFPRHHKDCFYPGTFDPFSLGHKAVACRIRDLGFDVYLALDEFSWSKHTQPRLMRRKIMNMSVADEEDIYPFPDDVSVNIANEADVRRLKEIFTGKELYIAVGTDVIENASAYKAVPTADSIHTVNHITFARETRETKNKKGTGGYPITGKVIPLLLDKFYEDISSTRIRENIDLNRDISNLIDAVAQNFIYDNNLYLREPAYKHVLEAREIGIGAFRPRGAESLWPIYSRLGALGYDIDVVDRYIERDRNIDKERVWTIYIDNAGKQKQMIAYAAVHNAHSRDLLSEFGDMQTADHIRRHAAGSIASIGFLYIAGDSDISNAGQIIITEVLTELIARDYAYAVYHPVDEAGYNDAVLDALVKQGFVNIAPPGSAHPLYAVNMKDPIVIFRDVETIIKNPFNKHPRVLQALEQAHTNLLAVMRRIYPGKLLLSFNTSAMHHKIITKMAHINGVSIVDDPKKRRGPYMSVPFGKALSDVLVPNTVTKSLHIEKYFNRAVKGFTIAETHHYSSVENQVRTIKSFNRPVILIDDLLHKGHRMRMLTPYLIKNQVEIKEVLVGVMTGQAMDMMAEKHIKAECAYYLPTLEVWLNERDCYPFIGGDSIDNAHDYSGYDRNPSVNLILPYVKPAFIKHSDPDAAFLYSLTCLKNARLIMKTLQDVYQETYEKRLTLKRLGEVVTYPRYPDIDVGVTFDQNMDLTRFIENDIERLIRLRWGEYWKLDEE</sequence>
<organism evidence="2 3">
    <name type="scientific">Megasphaera hexanoica</name>
    <dbReference type="NCBI Taxonomy" id="1675036"/>
    <lineage>
        <taxon>Bacteria</taxon>
        <taxon>Bacillati</taxon>
        <taxon>Bacillota</taxon>
        <taxon>Negativicutes</taxon>
        <taxon>Veillonellales</taxon>
        <taxon>Veillonellaceae</taxon>
        <taxon>Megasphaera</taxon>
    </lineage>
</organism>
<dbReference type="SUPFAM" id="SSF52374">
    <property type="entry name" value="Nucleotidylyl transferase"/>
    <property type="match status" value="1"/>
</dbReference>
<dbReference type="InterPro" id="IPR014729">
    <property type="entry name" value="Rossmann-like_a/b/a_fold"/>
</dbReference>
<proteinExistence type="predicted"/>
<dbReference type="GO" id="GO:0016787">
    <property type="term" value="F:hydrolase activity"/>
    <property type="evidence" value="ECO:0007669"/>
    <property type="project" value="UniProtKB-KW"/>
</dbReference>
<dbReference type="EMBL" id="JABAFG010000004">
    <property type="protein sequence ID" value="NME27666.1"/>
    <property type="molecule type" value="Genomic_DNA"/>
</dbReference>